<dbReference type="Proteomes" id="UP001139264">
    <property type="component" value="Unassembled WGS sequence"/>
</dbReference>
<evidence type="ECO:0000256" key="2">
    <source>
        <dbReference type="ARBA" id="ARBA00008072"/>
    </source>
</evidence>
<dbReference type="CDD" id="cd08286">
    <property type="entry name" value="FDH_like_ADH2"/>
    <property type="match status" value="1"/>
</dbReference>
<dbReference type="GO" id="GO:0016491">
    <property type="term" value="F:oxidoreductase activity"/>
    <property type="evidence" value="ECO:0007669"/>
    <property type="project" value="UniProtKB-KW"/>
</dbReference>
<organism evidence="9 11">
    <name type="scientific">Arthrobacter gengyunqii</name>
    <dbReference type="NCBI Taxonomy" id="2886940"/>
    <lineage>
        <taxon>Bacteria</taxon>
        <taxon>Bacillati</taxon>
        <taxon>Actinomycetota</taxon>
        <taxon>Actinomycetes</taxon>
        <taxon>Micrococcales</taxon>
        <taxon>Micrococcaceae</taxon>
        <taxon>Arthrobacter</taxon>
    </lineage>
</organism>
<dbReference type="RefSeq" id="WP_227908513.1">
    <property type="nucleotide sequence ID" value="NZ_CP095461.1"/>
</dbReference>
<dbReference type="PANTHER" id="PTHR42813">
    <property type="entry name" value="ZINC-TYPE ALCOHOL DEHYDROGENASE-LIKE"/>
    <property type="match status" value="1"/>
</dbReference>
<evidence type="ECO:0000259" key="8">
    <source>
        <dbReference type="SMART" id="SM00829"/>
    </source>
</evidence>
<dbReference type="InterPro" id="IPR002328">
    <property type="entry name" value="ADH_Zn_CS"/>
</dbReference>
<dbReference type="EMBL" id="JAJFZP010000010">
    <property type="protein sequence ID" value="MCC3270256.1"/>
    <property type="molecule type" value="Genomic_DNA"/>
</dbReference>
<evidence type="ECO:0000313" key="11">
    <source>
        <dbReference type="Proteomes" id="UP001139264"/>
    </source>
</evidence>
<dbReference type="InterPro" id="IPR036291">
    <property type="entry name" value="NAD(P)-bd_dom_sf"/>
</dbReference>
<dbReference type="Gene3D" id="3.40.50.720">
    <property type="entry name" value="NAD(P)-binding Rossmann-like Domain"/>
    <property type="match status" value="1"/>
</dbReference>
<name>A0A9X1M3B8_9MICC</name>
<evidence type="ECO:0000313" key="9">
    <source>
        <dbReference type="EMBL" id="MCC3270256.1"/>
    </source>
</evidence>
<evidence type="ECO:0000256" key="7">
    <source>
        <dbReference type="SAM" id="MobiDB-lite"/>
    </source>
</evidence>
<dbReference type="Gene3D" id="3.90.180.10">
    <property type="entry name" value="Medium-chain alcohol dehydrogenases, catalytic domain"/>
    <property type="match status" value="1"/>
</dbReference>
<evidence type="ECO:0000256" key="4">
    <source>
        <dbReference type="ARBA" id="ARBA00022833"/>
    </source>
</evidence>
<feature type="region of interest" description="Disordered" evidence="7">
    <location>
        <begin position="1"/>
        <end position="20"/>
    </location>
</feature>
<evidence type="ECO:0000256" key="5">
    <source>
        <dbReference type="ARBA" id="ARBA00023002"/>
    </source>
</evidence>
<keyword evidence="4 6" id="KW-0862">Zinc</keyword>
<dbReference type="AlphaFoldDB" id="A0A9X1M3B8"/>
<dbReference type="PANTHER" id="PTHR42813:SF4">
    <property type="entry name" value="NADP-DEPENDENT ISOPROPANOL DEHYDROGENASE"/>
    <property type="match status" value="1"/>
</dbReference>
<keyword evidence="3 6" id="KW-0479">Metal-binding</keyword>
<protein>
    <submittedName>
        <fullName evidence="9">Zinc-dependent alcohol dehydrogenase family protein</fullName>
    </submittedName>
</protein>
<evidence type="ECO:0000256" key="6">
    <source>
        <dbReference type="RuleBase" id="RU361277"/>
    </source>
</evidence>
<comment type="similarity">
    <text evidence="2 6">Belongs to the zinc-containing alcohol dehydrogenase family.</text>
</comment>
<dbReference type="InterPro" id="IPR013154">
    <property type="entry name" value="ADH-like_N"/>
</dbReference>
<dbReference type="InterPro" id="IPR013149">
    <property type="entry name" value="ADH-like_C"/>
</dbReference>
<feature type="domain" description="Enoyl reductase (ER)" evidence="8">
    <location>
        <begin position="8"/>
        <end position="349"/>
    </location>
</feature>
<dbReference type="Pfam" id="PF08240">
    <property type="entry name" value="ADH_N"/>
    <property type="match status" value="1"/>
</dbReference>
<comment type="cofactor">
    <cofactor evidence="1 6">
        <name>Zn(2+)</name>
        <dbReference type="ChEBI" id="CHEBI:29105"/>
    </cofactor>
</comment>
<evidence type="ECO:0000256" key="3">
    <source>
        <dbReference type="ARBA" id="ARBA00022723"/>
    </source>
</evidence>
<proteinExistence type="inferred from homology"/>
<dbReference type="SMART" id="SM00829">
    <property type="entry name" value="PKS_ER"/>
    <property type="match status" value="1"/>
</dbReference>
<dbReference type="InterPro" id="IPR020843">
    <property type="entry name" value="ER"/>
</dbReference>
<dbReference type="PROSITE" id="PS00059">
    <property type="entry name" value="ADH_ZINC"/>
    <property type="match status" value="1"/>
</dbReference>
<evidence type="ECO:0000256" key="1">
    <source>
        <dbReference type="ARBA" id="ARBA00001947"/>
    </source>
</evidence>
<dbReference type="SUPFAM" id="SSF51735">
    <property type="entry name" value="NAD(P)-binding Rossmann-fold domains"/>
    <property type="match status" value="1"/>
</dbReference>
<gene>
    <name evidence="9" type="ORF">LJ751_12960</name>
    <name evidence="10" type="ORF">LJ751_17035</name>
</gene>
<sequence>MKALVYDGPGQKSWKDVPNPQIQEPRDAIVKIDATTICGTDLHILKGDVPAVTPGRILGHEGVGTITEIGSGVSNFKVGDKVILSCVSADGSCTFCRDGLYSHCVGEEGSSGIGWIFGHLIDGTQAEYVRAPYADTSLYHLPEEVSAEHGVLLSDIFPTGFEMGVQYGQTKPGDVVAVIGAGPVGLAVIATAKLYGAAKVIAVDLDANRVEQARKFGATHGVNSGDSDWREQIMAQTDGWGVDVAVEAVGIPATFEMCTNIVRPGGNVANVGVHGKPVSLELDRLWIENINISMGLVNTNTLPMLLKLVAEGKLPAEEFISHRYPLHDILTAYDTFSRAAETDALKVILQA</sequence>
<comment type="caution">
    <text evidence="9">The sequence shown here is derived from an EMBL/GenBank/DDBJ whole genome shotgun (WGS) entry which is preliminary data.</text>
</comment>
<dbReference type="Pfam" id="PF00107">
    <property type="entry name" value="ADH_zinc_N"/>
    <property type="match status" value="1"/>
</dbReference>
<dbReference type="EMBL" id="JAJFZP010000018">
    <property type="protein sequence ID" value="MCC3271033.1"/>
    <property type="molecule type" value="Genomic_DNA"/>
</dbReference>
<evidence type="ECO:0000313" key="10">
    <source>
        <dbReference type="EMBL" id="MCC3271033.1"/>
    </source>
</evidence>
<dbReference type="SUPFAM" id="SSF50129">
    <property type="entry name" value="GroES-like"/>
    <property type="match status" value="1"/>
</dbReference>
<dbReference type="InterPro" id="IPR011032">
    <property type="entry name" value="GroES-like_sf"/>
</dbReference>
<accession>A0A9X1M3B8</accession>
<dbReference type="GO" id="GO:0008270">
    <property type="term" value="F:zinc ion binding"/>
    <property type="evidence" value="ECO:0007669"/>
    <property type="project" value="InterPro"/>
</dbReference>
<keyword evidence="5" id="KW-0560">Oxidoreductase</keyword>
<reference evidence="9" key="1">
    <citation type="submission" date="2021-10" db="EMBL/GenBank/DDBJ databases">
        <title>Novel species in genus Arthrobacter.</title>
        <authorList>
            <person name="Liu Y."/>
        </authorList>
    </citation>
    <scope>NUCLEOTIDE SEQUENCE</scope>
    <source>
        <strain evidence="9">Zg-Y809</strain>
    </source>
</reference>